<accession>A0A3A1U1Y4</accession>
<keyword evidence="3" id="KW-1185">Reference proteome</keyword>
<evidence type="ECO:0000313" key="2">
    <source>
        <dbReference type="EMBL" id="RIX27837.1"/>
    </source>
</evidence>
<name>A0A3A1U1Y4_9MICO</name>
<dbReference type="InterPro" id="IPR035437">
    <property type="entry name" value="SNase_OB-fold_sf"/>
</dbReference>
<feature type="compositionally biased region" description="Low complexity" evidence="1">
    <location>
        <begin position="213"/>
        <end position="225"/>
    </location>
</feature>
<dbReference type="Gene3D" id="2.40.50.90">
    <property type="match status" value="1"/>
</dbReference>
<proteinExistence type="predicted"/>
<dbReference type="Proteomes" id="UP000265742">
    <property type="component" value="Unassembled WGS sequence"/>
</dbReference>
<dbReference type="EMBL" id="QXTG01000002">
    <property type="protein sequence ID" value="RIX27837.1"/>
    <property type="molecule type" value="Genomic_DNA"/>
</dbReference>
<feature type="compositionally biased region" description="Basic residues" evidence="1">
    <location>
        <begin position="187"/>
        <end position="202"/>
    </location>
</feature>
<evidence type="ECO:0008006" key="4">
    <source>
        <dbReference type="Google" id="ProtNLM"/>
    </source>
</evidence>
<feature type="region of interest" description="Disordered" evidence="1">
    <location>
        <begin position="178"/>
        <end position="245"/>
    </location>
</feature>
<evidence type="ECO:0000313" key="3">
    <source>
        <dbReference type="Proteomes" id="UP000265742"/>
    </source>
</evidence>
<gene>
    <name evidence="2" type="ORF">D1781_09900</name>
</gene>
<reference evidence="3" key="1">
    <citation type="submission" date="2018-09" db="EMBL/GenBank/DDBJ databases">
        <authorList>
            <person name="Kim I."/>
        </authorList>
    </citation>
    <scope>NUCLEOTIDE SEQUENCE [LARGE SCALE GENOMIC DNA]</scope>
    <source>
        <strain evidence="3">DD4a</strain>
    </source>
</reference>
<protein>
    <recommendedName>
        <fullName evidence="4">TNase-like domain-containing protein</fullName>
    </recommendedName>
</protein>
<dbReference type="AlphaFoldDB" id="A0A3A1U1Y4"/>
<feature type="compositionally biased region" description="Basic and acidic residues" evidence="1">
    <location>
        <begin position="203"/>
        <end position="212"/>
    </location>
</feature>
<sequence>MKFDGDRVDRFGRTLAAVFPDGEGNLSVALAEAGLGAPVDLGHQRFLAEVTQASGDAETKERGLFDSEIGCTAAGAVATAQARGQGLNAAGSRASMSQLVAAATSAAATDKLLRAADPRSRSLWRLYSRTQQARFADAFTEVRSRAAAIIAAPAARKQQIESQRKAAAEKAKQIRADRARKAAAAAKARKAAAARKTAAARRAARERADQAEQRGSSSSSGDLSGYTGCRRYAPGGRTWEPIPCH</sequence>
<comment type="caution">
    <text evidence="2">The sequence shown here is derived from an EMBL/GenBank/DDBJ whole genome shotgun (WGS) entry which is preliminary data.</text>
</comment>
<evidence type="ECO:0000256" key="1">
    <source>
        <dbReference type="SAM" id="MobiDB-lite"/>
    </source>
</evidence>
<organism evidence="2 3">
    <name type="scientific">Amnibacterium setariae</name>
    <dbReference type="NCBI Taxonomy" id="2306585"/>
    <lineage>
        <taxon>Bacteria</taxon>
        <taxon>Bacillati</taxon>
        <taxon>Actinomycetota</taxon>
        <taxon>Actinomycetes</taxon>
        <taxon>Micrococcales</taxon>
        <taxon>Microbacteriaceae</taxon>
        <taxon>Amnibacterium</taxon>
    </lineage>
</organism>